<evidence type="ECO:0000256" key="1">
    <source>
        <dbReference type="ARBA" id="ARBA00004167"/>
    </source>
</evidence>
<evidence type="ECO:0000256" key="13">
    <source>
        <dbReference type="ARBA" id="ARBA00047899"/>
    </source>
</evidence>
<dbReference type="GO" id="GO:0042803">
    <property type="term" value="F:protein homodimerization activity"/>
    <property type="evidence" value="ECO:0007669"/>
    <property type="project" value="UniProtKB-ARBA"/>
</dbReference>
<evidence type="ECO:0000313" key="19">
    <source>
        <dbReference type="Proteomes" id="UP000813463"/>
    </source>
</evidence>
<dbReference type="PANTHER" id="PTHR46146">
    <property type="entry name" value="SERINE/THREONINE-PROTEIN KINASE-LIKE PROTEIN CCR4"/>
    <property type="match status" value="1"/>
</dbReference>
<evidence type="ECO:0000259" key="18">
    <source>
        <dbReference type="PROSITE" id="PS50011"/>
    </source>
</evidence>
<feature type="binding site" evidence="15">
    <location>
        <position position="555"/>
    </location>
    <ligand>
        <name>ATP</name>
        <dbReference type="ChEBI" id="CHEBI:30616"/>
    </ligand>
</feature>
<dbReference type="SMART" id="SM00220">
    <property type="entry name" value="S_TKc"/>
    <property type="match status" value="1"/>
</dbReference>
<dbReference type="GO" id="GO:0004674">
    <property type="term" value="F:protein serine/threonine kinase activity"/>
    <property type="evidence" value="ECO:0007669"/>
    <property type="project" value="UniProtKB-KW"/>
</dbReference>
<dbReference type="FunFam" id="1.10.510.10:FF:000569">
    <property type="entry name" value="Serine/threonine-protein kinase-like protein CCR4"/>
    <property type="match status" value="1"/>
</dbReference>
<dbReference type="Pfam" id="PF07714">
    <property type="entry name" value="PK_Tyr_Ser-Thr"/>
    <property type="match status" value="1"/>
</dbReference>
<evidence type="ECO:0000256" key="17">
    <source>
        <dbReference type="SAM" id="SignalP"/>
    </source>
</evidence>
<proteinExistence type="predicted"/>
<evidence type="ECO:0000256" key="12">
    <source>
        <dbReference type="ARBA" id="ARBA00023180"/>
    </source>
</evidence>
<keyword evidence="12" id="KW-0325">Glycoprotein</keyword>
<dbReference type="GO" id="GO:0016020">
    <property type="term" value="C:membrane"/>
    <property type="evidence" value="ECO:0007669"/>
    <property type="project" value="UniProtKB-SubCell"/>
</dbReference>
<comment type="catalytic activity">
    <reaction evidence="14">
        <text>L-seryl-[protein] + ATP = O-phospho-L-seryl-[protein] + ADP + H(+)</text>
        <dbReference type="Rhea" id="RHEA:17989"/>
        <dbReference type="Rhea" id="RHEA-COMP:9863"/>
        <dbReference type="Rhea" id="RHEA-COMP:11604"/>
        <dbReference type="ChEBI" id="CHEBI:15378"/>
        <dbReference type="ChEBI" id="CHEBI:29999"/>
        <dbReference type="ChEBI" id="CHEBI:30616"/>
        <dbReference type="ChEBI" id="CHEBI:83421"/>
        <dbReference type="ChEBI" id="CHEBI:456216"/>
        <dbReference type="EC" id="2.7.11.1"/>
    </reaction>
</comment>
<comment type="subcellular location">
    <subcellularLocation>
        <location evidence="1">Membrane</location>
        <topology evidence="1">Single-pass membrane protein</topology>
    </subcellularLocation>
</comment>
<sequence length="829" mass="90622">MKKKASCFSPLERCQFFLVLLTLFFFITMVSGFGSSSTIAASHGSNTVCGILAGKYQGIQCFQQGKTFSVLPNISYEAISGGQDFFCGLSSGGFDLFCWDTIFPSFNFHGKRIYHNTRFPLTDLTVGDDQVCAVQARTGNIRCWEREARLGLLTPTLPRVEETAFLALTSGKGFSCGIVKDERNVLCWGESGIGDFIEREFGNMSMLSLVAGKSHVCGIAFSGLLICKGINDSGQLNVPLERPFHFSELALGRTYSCALQRSNGSLICWGNRGNINTSVITTDQKVQNLSFQSIISGVDYICGLRTDDFTVICWGPGLSGKLNTSVSLPSMVPGRCVRESCQLCGVLPDSESLCSGDTVICRSCVIELPLPLKPKIKLEAGNVPEPIPSPTAISPSSYPISSPPSKKETLRPLWAYEVFGFVGILSGMFAFAYFIYLKRPGSSKDGKKVLDVARDKQHDSVGSSNTGDSAFIASNASSAPQSRSSSITQLSSMTLGRARSWDYSSKHVEKSEVFTLFELAAATKNFSLENRIGRGSFGTVYKGKLSNIGCEVAIKREEICTRKERGNAFESELVLLTRVHHKHLVSLVGFCEEQNERLLVYEYMSNGALHDHLHTKNTHKSNGSVNSWKIRINIALDAARGIEYLHNYAVPPIIHRDIKSSNILLDANWVGRVSDFGLSLKGPENQEGSMSIKPVGTVGYIDPEYYVLKVLTTKSDVYGFGVVLLELLTGKKAVFKEGEKSGPTGVVEYAGPFIVSGEVWKVLDKRVEIPVMNESEAVELLAYTAMMCVNLEGKERPTMSDVVSNLERALTLCKGSSGTFSPPNFYSFS</sequence>
<feature type="transmembrane region" description="Helical" evidence="16">
    <location>
        <begin position="413"/>
        <end position="437"/>
    </location>
</feature>
<comment type="catalytic activity">
    <reaction evidence="13">
        <text>L-threonyl-[protein] + ATP = O-phospho-L-threonyl-[protein] + ADP + H(+)</text>
        <dbReference type="Rhea" id="RHEA:46608"/>
        <dbReference type="Rhea" id="RHEA-COMP:11060"/>
        <dbReference type="Rhea" id="RHEA-COMP:11605"/>
        <dbReference type="ChEBI" id="CHEBI:15378"/>
        <dbReference type="ChEBI" id="CHEBI:30013"/>
        <dbReference type="ChEBI" id="CHEBI:30616"/>
        <dbReference type="ChEBI" id="CHEBI:61977"/>
        <dbReference type="ChEBI" id="CHEBI:456216"/>
        <dbReference type="EC" id="2.7.11.1"/>
    </reaction>
</comment>
<evidence type="ECO:0000256" key="2">
    <source>
        <dbReference type="ARBA" id="ARBA00012513"/>
    </source>
</evidence>
<dbReference type="Gene3D" id="2.130.10.30">
    <property type="entry name" value="Regulator of chromosome condensation 1/beta-lactamase-inhibitor protein II"/>
    <property type="match status" value="2"/>
</dbReference>
<dbReference type="PROSITE" id="PS50011">
    <property type="entry name" value="PROTEIN_KINASE_DOM"/>
    <property type="match status" value="1"/>
</dbReference>
<dbReference type="InterPro" id="IPR001245">
    <property type="entry name" value="Ser-Thr/Tyr_kinase_cat_dom"/>
</dbReference>
<dbReference type="PROSITE" id="PS00108">
    <property type="entry name" value="PROTEIN_KINASE_ST"/>
    <property type="match status" value="1"/>
</dbReference>
<feature type="signal peptide" evidence="17">
    <location>
        <begin position="1"/>
        <end position="32"/>
    </location>
</feature>
<evidence type="ECO:0000256" key="5">
    <source>
        <dbReference type="ARBA" id="ARBA00022692"/>
    </source>
</evidence>
<dbReference type="Gene3D" id="3.30.200.20">
    <property type="entry name" value="Phosphorylase Kinase, domain 1"/>
    <property type="match status" value="1"/>
</dbReference>
<dbReference type="PROSITE" id="PS00107">
    <property type="entry name" value="PROTEIN_KINASE_ATP"/>
    <property type="match status" value="1"/>
</dbReference>
<evidence type="ECO:0000256" key="8">
    <source>
        <dbReference type="ARBA" id="ARBA00022777"/>
    </source>
</evidence>
<keyword evidence="5 16" id="KW-0812">Transmembrane</keyword>
<name>A0A9R0J1M3_SPIOL</name>
<feature type="chain" id="PRO_5040499642" description="non-specific serine/threonine protein kinase" evidence="17">
    <location>
        <begin position="33"/>
        <end position="829"/>
    </location>
</feature>
<dbReference type="GO" id="GO:0005524">
    <property type="term" value="F:ATP binding"/>
    <property type="evidence" value="ECO:0007669"/>
    <property type="project" value="UniProtKB-UniRule"/>
</dbReference>
<dbReference type="Gene3D" id="1.10.510.10">
    <property type="entry name" value="Transferase(Phosphotransferase) domain 1"/>
    <property type="match status" value="1"/>
</dbReference>
<evidence type="ECO:0000256" key="3">
    <source>
        <dbReference type="ARBA" id="ARBA00022527"/>
    </source>
</evidence>
<keyword evidence="4" id="KW-0808">Transferase</keyword>
<evidence type="ECO:0000256" key="15">
    <source>
        <dbReference type="PROSITE-ProRule" id="PRU10141"/>
    </source>
</evidence>
<evidence type="ECO:0000256" key="10">
    <source>
        <dbReference type="ARBA" id="ARBA00022989"/>
    </source>
</evidence>
<protein>
    <recommendedName>
        <fullName evidence="2">non-specific serine/threonine protein kinase</fullName>
        <ecNumber evidence="2">2.7.11.1</ecNumber>
    </recommendedName>
</protein>
<accession>A0A9R0J1M3</accession>
<dbReference type="InterPro" id="IPR008271">
    <property type="entry name" value="Ser/Thr_kinase_AS"/>
</dbReference>
<reference evidence="19" key="1">
    <citation type="journal article" date="2021" name="Nat. Commun.">
        <title>Genomic analyses provide insights into spinach domestication and the genetic basis of agronomic traits.</title>
        <authorList>
            <person name="Cai X."/>
            <person name="Sun X."/>
            <person name="Xu C."/>
            <person name="Sun H."/>
            <person name="Wang X."/>
            <person name="Ge C."/>
            <person name="Zhang Z."/>
            <person name="Wang Q."/>
            <person name="Fei Z."/>
            <person name="Jiao C."/>
            <person name="Wang Q."/>
        </authorList>
    </citation>
    <scope>NUCLEOTIDE SEQUENCE [LARGE SCALE GENOMIC DNA]</scope>
    <source>
        <strain evidence="19">cv. Varoflay</strain>
    </source>
</reference>
<evidence type="ECO:0000256" key="6">
    <source>
        <dbReference type="ARBA" id="ARBA00022729"/>
    </source>
</evidence>
<keyword evidence="10 16" id="KW-1133">Transmembrane helix</keyword>
<dbReference type="InterPro" id="IPR009091">
    <property type="entry name" value="RCC1/BLIP-II"/>
</dbReference>
<dbReference type="SUPFAM" id="SSF50985">
    <property type="entry name" value="RCC1/BLIP-II"/>
    <property type="match status" value="1"/>
</dbReference>
<dbReference type="AlphaFoldDB" id="A0A9R0J1M3"/>
<dbReference type="Proteomes" id="UP000813463">
    <property type="component" value="Chromosome 1"/>
</dbReference>
<keyword evidence="19" id="KW-1185">Reference proteome</keyword>
<dbReference type="InterPro" id="IPR000719">
    <property type="entry name" value="Prot_kinase_dom"/>
</dbReference>
<evidence type="ECO:0000313" key="20">
    <source>
        <dbReference type="RefSeq" id="XP_021858365.1"/>
    </source>
</evidence>
<organism evidence="19 20">
    <name type="scientific">Spinacia oleracea</name>
    <name type="common">Spinach</name>
    <dbReference type="NCBI Taxonomy" id="3562"/>
    <lineage>
        <taxon>Eukaryota</taxon>
        <taxon>Viridiplantae</taxon>
        <taxon>Streptophyta</taxon>
        <taxon>Embryophyta</taxon>
        <taxon>Tracheophyta</taxon>
        <taxon>Spermatophyta</taxon>
        <taxon>Magnoliopsida</taxon>
        <taxon>eudicotyledons</taxon>
        <taxon>Gunneridae</taxon>
        <taxon>Pentapetalae</taxon>
        <taxon>Caryophyllales</taxon>
        <taxon>Chenopodiaceae</taxon>
        <taxon>Chenopodioideae</taxon>
        <taxon>Anserineae</taxon>
        <taxon>Spinacia</taxon>
    </lineage>
</organism>
<keyword evidence="3" id="KW-0723">Serine/threonine-protein kinase</keyword>
<dbReference type="SUPFAM" id="SSF56112">
    <property type="entry name" value="Protein kinase-like (PK-like)"/>
    <property type="match status" value="1"/>
</dbReference>
<keyword evidence="9 15" id="KW-0067">ATP-binding</keyword>
<dbReference type="CDD" id="cd14066">
    <property type="entry name" value="STKc_IRAK"/>
    <property type="match status" value="1"/>
</dbReference>
<evidence type="ECO:0000256" key="4">
    <source>
        <dbReference type="ARBA" id="ARBA00022679"/>
    </source>
</evidence>
<keyword evidence="6 17" id="KW-0732">Signal</keyword>
<evidence type="ECO:0000256" key="16">
    <source>
        <dbReference type="SAM" id="Phobius"/>
    </source>
</evidence>
<dbReference type="InterPro" id="IPR017441">
    <property type="entry name" value="Protein_kinase_ATP_BS"/>
</dbReference>
<dbReference type="PANTHER" id="PTHR46146:SF1">
    <property type="entry name" value="SERINE_THREONINE-PROTEIN KINASE-LIKE PROTEIN CCR3"/>
    <property type="match status" value="1"/>
</dbReference>
<evidence type="ECO:0000256" key="14">
    <source>
        <dbReference type="ARBA" id="ARBA00048679"/>
    </source>
</evidence>
<dbReference type="EC" id="2.7.11.1" evidence="2"/>
<keyword evidence="8" id="KW-0418">Kinase</keyword>
<dbReference type="FunFam" id="3.30.200.20:FF:000039">
    <property type="entry name" value="receptor-like protein kinase FERONIA"/>
    <property type="match status" value="1"/>
</dbReference>
<feature type="domain" description="Protein kinase" evidence="18">
    <location>
        <begin position="526"/>
        <end position="810"/>
    </location>
</feature>
<dbReference type="RefSeq" id="XP_021858365.1">
    <property type="nucleotide sequence ID" value="XM_022002673.2"/>
</dbReference>
<gene>
    <name evidence="20" type="primary">LOC110797552</name>
</gene>
<dbReference type="InterPro" id="IPR011009">
    <property type="entry name" value="Kinase-like_dom_sf"/>
</dbReference>
<evidence type="ECO:0000256" key="11">
    <source>
        <dbReference type="ARBA" id="ARBA00023136"/>
    </source>
</evidence>
<dbReference type="GeneID" id="110797552"/>
<reference evidence="20" key="2">
    <citation type="submission" date="2025-08" db="UniProtKB">
        <authorList>
            <consortium name="RefSeq"/>
        </authorList>
    </citation>
    <scope>IDENTIFICATION</scope>
    <source>
        <tissue evidence="20">Leaf</tissue>
    </source>
</reference>
<evidence type="ECO:0000256" key="9">
    <source>
        <dbReference type="ARBA" id="ARBA00022840"/>
    </source>
</evidence>
<dbReference type="KEGG" id="soe:110797552"/>
<evidence type="ECO:0000256" key="7">
    <source>
        <dbReference type="ARBA" id="ARBA00022741"/>
    </source>
</evidence>
<dbReference type="OrthoDB" id="61110at2759"/>
<keyword evidence="11 16" id="KW-0472">Membrane</keyword>
<keyword evidence="7 15" id="KW-0547">Nucleotide-binding</keyword>